<accession>S7R6U8</accession>
<dbReference type="GeneID" id="19302969"/>
<proteinExistence type="predicted"/>
<protein>
    <submittedName>
        <fullName evidence="2">Uncharacterized protein</fullName>
    </submittedName>
</protein>
<dbReference type="EMBL" id="KB469357">
    <property type="protein sequence ID" value="EPQ50110.1"/>
    <property type="molecule type" value="Genomic_DNA"/>
</dbReference>
<feature type="compositionally biased region" description="Basic and acidic residues" evidence="1">
    <location>
        <begin position="52"/>
        <end position="61"/>
    </location>
</feature>
<dbReference type="RefSeq" id="XP_007871435.1">
    <property type="nucleotide sequence ID" value="XM_007873244.1"/>
</dbReference>
<feature type="region of interest" description="Disordered" evidence="1">
    <location>
        <begin position="77"/>
        <end position="106"/>
    </location>
</feature>
<feature type="compositionally biased region" description="Basic and acidic residues" evidence="1">
    <location>
        <begin position="84"/>
        <end position="106"/>
    </location>
</feature>
<dbReference type="Proteomes" id="UP000030669">
    <property type="component" value="Unassembled WGS sequence"/>
</dbReference>
<sequence>MPPIRNTVIGLKGKGPPGVRPAPAVVPPPAPAPEPPVSGAPEGENPANAPGETEKPPRKLSKVELKAKRHLDTIAPAKAAFEALPKDQKAPKSKTDRTNHTKRDAAIEAVGKALTMVTYARRGERGICTADGCGGEFFLWFKENYYD</sequence>
<dbReference type="HOGENOM" id="CLU_1768276_0_0_1"/>
<feature type="compositionally biased region" description="Pro residues" evidence="1">
    <location>
        <begin position="18"/>
        <end position="38"/>
    </location>
</feature>
<evidence type="ECO:0000313" key="2">
    <source>
        <dbReference type="EMBL" id="EPQ50110.1"/>
    </source>
</evidence>
<dbReference type="AlphaFoldDB" id="S7R6U8"/>
<feature type="region of interest" description="Disordered" evidence="1">
    <location>
        <begin position="1"/>
        <end position="61"/>
    </location>
</feature>
<evidence type="ECO:0000256" key="1">
    <source>
        <dbReference type="SAM" id="MobiDB-lite"/>
    </source>
</evidence>
<keyword evidence="3" id="KW-1185">Reference proteome</keyword>
<dbReference type="KEGG" id="gtr:GLOTRDRAFT_134247"/>
<name>S7R6U8_GLOTA</name>
<gene>
    <name evidence="2" type="ORF">GLOTRDRAFT_134247</name>
</gene>
<organism evidence="2 3">
    <name type="scientific">Gloeophyllum trabeum (strain ATCC 11539 / FP-39264 / Madison 617)</name>
    <name type="common">Brown rot fungus</name>
    <dbReference type="NCBI Taxonomy" id="670483"/>
    <lineage>
        <taxon>Eukaryota</taxon>
        <taxon>Fungi</taxon>
        <taxon>Dikarya</taxon>
        <taxon>Basidiomycota</taxon>
        <taxon>Agaricomycotina</taxon>
        <taxon>Agaricomycetes</taxon>
        <taxon>Gloeophyllales</taxon>
        <taxon>Gloeophyllaceae</taxon>
        <taxon>Gloeophyllum</taxon>
    </lineage>
</organism>
<evidence type="ECO:0000313" key="3">
    <source>
        <dbReference type="Proteomes" id="UP000030669"/>
    </source>
</evidence>
<reference evidence="2 3" key="1">
    <citation type="journal article" date="2012" name="Science">
        <title>The Paleozoic origin of enzymatic lignin decomposition reconstructed from 31 fungal genomes.</title>
        <authorList>
            <person name="Floudas D."/>
            <person name="Binder M."/>
            <person name="Riley R."/>
            <person name="Barry K."/>
            <person name="Blanchette R.A."/>
            <person name="Henrissat B."/>
            <person name="Martinez A.T."/>
            <person name="Otillar R."/>
            <person name="Spatafora J.W."/>
            <person name="Yadav J.S."/>
            <person name="Aerts A."/>
            <person name="Benoit I."/>
            <person name="Boyd A."/>
            <person name="Carlson A."/>
            <person name="Copeland A."/>
            <person name="Coutinho P.M."/>
            <person name="de Vries R.P."/>
            <person name="Ferreira P."/>
            <person name="Findley K."/>
            <person name="Foster B."/>
            <person name="Gaskell J."/>
            <person name="Glotzer D."/>
            <person name="Gorecki P."/>
            <person name="Heitman J."/>
            <person name="Hesse C."/>
            <person name="Hori C."/>
            <person name="Igarashi K."/>
            <person name="Jurgens J.A."/>
            <person name="Kallen N."/>
            <person name="Kersten P."/>
            <person name="Kohler A."/>
            <person name="Kuees U."/>
            <person name="Kumar T.K.A."/>
            <person name="Kuo A."/>
            <person name="LaButti K."/>
            <person name="Larrondo L.F."/>
            <person name="Lindquist E."/>
            <person name="Ling A."/>
            <person name="Lombard V."/>
            <person name="Lucas S."/>
            <person name="Lundell T."/>
            <person name="Martin R."/>
            <person name="McLaughlin D.J."/>
            <person name="Morgenstern I."/>
            <person name="Morin E."/>
            <person name="Murat C."/>
            <person name="Nagy L.G."/>
            <person name="Nolan M."/>
            <person name="Ohm R.A."/>
            <person name="Patyshakuliyeva A."/>
            <person name="Rokas A."/>
            <person name="Ruiz-Duenas F.J."/>
            <person name="Sabat G."/>
            <person name="Salamov A."/>
            <person name="Samejima M."/>
            <person name="Schmutz J."/>
            <person name="Slot J.C."/>
            <person name="St John F."/>
            <person name="Stenlid J."/>
            <person name="Sun H."/>
            <person name="Sun S."/>
            <person name="Syed K."/>
            <person name="Tsang A."/>
            <person name="Wiebenga A."/>
            <person name="Young D."/>
            <person name="Pisabarro A."/>
            <person name="Eastwood D.C."/>
            <person name="Martin F."/>
            <person name="Cullen D."/>
            <person name="Grigoriev I.V."/>
            <person name="Hibbett D.S."/>
        </authorList>
    </citation>
    <scope>NUCLEOTIDE SEQUENCE [LARGE SCALE GENOMIC DNA]</scope>
    <source>
        <strain evidence="2 3">ATCC 11539</strain>
    </source>
</reference>